<dbReference type="Proteomes" id="UP001497512">
    <property type="component" value="Chromosome 3"/>
</dbReference>
<reference evidence="2" key="1">
    <citation type="submission" date="2024-02" db="EMBL/GenBank/DDBJ databases">
        <authorList>
            <consortium name="ELIXIR-Norway"/>
            <consortium name="Elixir Norway"/>
        </authorList>
    </citation>
    <scope>NUCLEOTIDE SEQUENCE</scope>
</reference>
<feature type="region of interest" description="Disordered" evidence="1">
    <location>
        <begin position="34"/>
        <end position="76"/>
    </location>
</feature>
<evidence type="ECO:0000313" key="3">
    <source>
        <dbReference type="Proteomes" id="UP001497512"/>
    </source>
</evidence>
<sequence>MCRVHIASRVDVAKVQRSSSENDIVTVVTHDIVTDGGASTGAGNDEPSFEKATEATNYGEEEKTAVPPPPPAAADE</sequence>
<accession>A0ABP0UD72</accession>
<name>A0ABP0UD72_9BRYO</name>
<feature type="compositionally biased region" description="Pro residues" evidence="1">
    <location>
        <begin position="66"/>
        <end position="76"/>
    </location>
</feature>
<protein>
    <submittedName>
        <fullName evidence="2">Uncharacterized protein</fullName>
    </submittedName>
</protein>
<proteinExistence type="predicted"/>
<evidence type="ECO:0000256" key="1">
    <source>
        <dbReference type="SAM" id="MobiDB-lite"/>
    </source>
</evidence>
<keyword evidence="3" id="KW-1185">Reference proteome</keyword>
<gene>
    <name evidence="2" type="ORF">CSSPTR1EN2_LOCUS14416</name>
</gene>
<organism evidence="2 3">
    <name type="scientific">Sphagnum troendelagicum</name>
    <dbReference type="NCBI Taxonomy" id="128251"/>
    <lineage>
        <taxon>Eukaryota</taxon>
        <taxon>Viridiplantae</taxon>
        <taxon>Streptophyta</taxon>
        <taxon>Embryophyta</taxon>
        <taxon>Bryophyta</taxon>
        <taxon>Sphagnophytina</taxon>
        <taxon>Sphagnopsida</taxon>
        <taxon>Sphagnales</taxon>
        <taxon>Sphagnaceae</taxon>
        <taxon>Sphagnum</taxon>
    </lineage>
</organism>
<evidence type="ECO:0000313" key="2">
    <source>
        <dbReference type="EMBL" id="CAK9219301.1"/>
    </source>
</evidence>
<dbReference type="EMBL" id="OZ019895">
    <property type="protein sequence ID" value="CAK9219301.1"/>
    <property type="molecule type" value="Genomic_DNA"/>
</dbReference>